<name>A0A1F5NRS7_9BACT</name>
<proteinExistence type="predicted"/>
<dbReference type="AlphaFoldDB" id="A0A1F5NRS7"/>
<evidence type="ECO:0000313" key="2">
    <source>
        <dbReference type="EMBL" id="OGE80371.1"/>
    </source>
</evidence>
<keyword evidence="1" id="KW-1133">Transmembrane helix</keyword>
<evidence type="ECO:0000313" key="3">
    <source>
        <dbReference type="Proteomes" id="UP000177912"/>
    </source>
</evidence>
<gene>
    <name evidence="2" type="ORF">A2826_02855</name>
</gene>
<dbReference type="Proteomes" id="UP000177912">
    <property type="component" value="Unassembled WGS sequence"/>
</dbReference>
<feature type="transmembrane region" description="Helical" evidence="1">
    <location>
        <begin position="21"/>
        <end position="41"/>
    </location>
</feature>
<dbReference type="EMBL" id="MFEI01000034">
    <property type="protein sequence ID" value="OGE80371.1"/>
    <property type="molecule type" value="Genomic_DNA"/>
</dbReference>
<evidence type="ECO:0000256" key="1">
    <source>
        <dbReference type="SAM" id="Phobius"/>
    </source>
</evidence>
<keyword evidence="1" id="KW-0472">Membrane</keyword>
<comment type="caution">
    <text evidence="2">The sequence shown here is derived from an EMBL/GenBank/DDBJ whole genome shotgun (WGS) entry which is preliminary data.</text>
</comment>
<accession>A0A1F5NRS7</accession>
<protein>
    <recommendedName>
        <fullName evidence="4">Type II secretion system protein</fullName>
    </recommendedName>
</protein>
<dbReference type="STRING" id="1817822.A2826_02855"/>
<evidence type="ECO:0008006" key="4">
    <source>
        <dbReference type="Google" id="ProtNLM"/>
    </source>
</evidence>
<organism evidence="2 3">
    <name type="scientific">Candidatus Doudnabacteria bacterium RIFCSPHIGHO2_01_FULL_43_23</name>
    <dbReference type="NCBI Taxonomy" id="1817822"/>
    <lineage>
        <taxon>Bacteria</taxon>
        <taxon>Candidatus Doudnaibacteriota</taxon>
    </lineage>
</organism>
<keyword evidence="1" id="KW-0812">Transmembrane</keyword>
<reference evidence="2 3" key="1">
    <citation type="journal article" date="2016" name="Nat. Commun.">
        <title>Thousands of microbial genomes shed light on interconnected biogeochemical processes in an aquifer system.</title>
        <authorList>
            <person name="Anantharaman K."/>
            <person name="Brown C.T."/>
            <person name="Hug L.A."/>
            <person name="Sharon I."/>
            <person name="Castelle C.J."/>
            <person name="Probst A.J."/>
            <person name="Thomas B.C."/>
            <person name="Singh A."/>
            <person name="Wilkins M.J."/>
            <person name="Karaoz U."/>
            <person name="Brodie E.L."/>
            <person name="Williams K.H."/>
            <person name="Hubbard S.S."/>
            <person name="Banfield J.F."/>
        </authorList>
    </citation>
    <scope>NUCLEOTIDE SEQUENCE [LARGE SCALE GENOMIC DNA]</scope>
</reference>
<sequence length="208" mass="22816">MRLKSIFNSKGQTLTETIVAIGILTTGIIGGLSLAIFSLGASDVAIKQVVATNLAREGVEIVRNFRDTNWLTGNLTDCSSDIGAANQDCYEDWASGFPGIPGNVRYRVVFDPSTNTWTLEPAGPPKLRLYLQPNGTYTPSGSDDAPFRRQVDLSLDISAPFSSNNARLIVRSTVWWEQGKRCPAPESDPDNTQCKVIVEETLTNWKNY</sequence>